<protein>
    <submittedName>
        <fullName evidence="2">Uncharacterized protein</fullName>
    </submittedName>
</protein>
<proteinExistence type="predicted"/>
<name>A0A9W9XMM4_9EURO</name>
<reference evidence="2" key="2">
    <citation type="journal article" date="2023" name="IMA Fungus">
        <title>Comparative genomic study of the Penicillium genus elucidates a diverse pangenome and 15 lateral gene transfer events.</title>
        <authorList>
            <person name="Petersen C."/>
            <person name="Sorensen T."/>
            <person name="Nielsen M.R."/>
            <person name="Sondergaard T.E."/>
            <person name="Sorensen J.L."/>
            <person name="Fitzpatrick D.A."/>
            <person name="Frisvad J.C."/>
            <person name="Nielsen K.L."/>
        </authorList>
    </citation>
    <scope>NUCLEOTIDE SEQUENCE</scope>
    <source>
        <strain evidence="2">IBT 30728</strain>
    </source>
</reference>
<sequence length="124" mass="13511">MSPHHEAGMSSSCTDDTLSLQSLGGSTVNPASAHPRDTFPGLGLSQLLQNDDGRKIAMNGRVDFHHNSRAIDQRDESPTTIELRLAPDKNLIQIQIQIPPRLTLPKSTIFPIDMFNTKTGAPVL</sequence>
<reference evidence="2" key="1">
    <citation type="submission" date="2022-12" db="EMBL/GenBank/DDBJ databases">
        <authorList>
            <person name="Petersen C."/>
        </authorList>
    </citation>
    <scope>NUCLEOTIDE SEQUENCE</scope>
    <source>
        <strain evidence="2">IBT 30728</strain>
    </source>
</reference>
<feature type="region of interest" description="Disordered" evidence="1">
    <location>
        <begin position="1"/>
        <end position="46"/>
    </location>
</feature>
<comment type="caution">
    <text evidence="2">The sequence shown here is derived from an EMBL/GenBank/DDBJ whole genome shotgun (WGS) entry which is preliminary data.</text>
</comment>
<dbReference type="RefSeq" id="XP_056794829.1">
    <property type="nucleotide sequence ID" value="XM_056930536.1"/>
</dbReference>
<dbReference type="EMBL" id="JAPWDQ010000001">
    <property type="protein sequence ID" value="KAJ5495816.1"/>
    <property type="molecule type" value="Genomic_DNA"/>
</dbReference>
<keyword evidence="3" id="KW-1185">Reference proteome</keyword>
<dbReference type="GeneID" id="81620785"/>
<evidence type="ECO:0000313" key="2">
    <source>
        <dbReference type="EMBL" id="KAJ5495816.1"/>
    </source>
</evidence>
<dbReference type="AlphaFoldDB" id="A0A9W9XMM4"/>
<gene>
    <name evidence="2" type="ORF">N7539_000932</name>
</gene>
<evidence type="ECO:0000256" key="1">
    <source>
        <dbReference type="SAM" id="MobiDB-lite"/>
    </source>
</evidence>
<feature type="compositionally biased region" description="Polar residues" evidence="1">
    <location>
        <begin position="9"/>
        <end position="30"/>
    </location>
</feature>
<dbReference type="Proteomes" id="UP001148312">
    <property type="component" value="Unassembled WGS sequence"/>
</dbReference>
<organism evidence="2 3">
    <name type="scientific">Penicillium diatomitis</name>
    <dbReference type="NCBI Taxonomy" id="2819901"/>
    <lineage>
        <taxon>Eukaryota</taxon>
        <taxon>Fungi</taxon>
        <taxon>Dikarya</taxon>
        <taxon>Ascomycota</taxon>
        <taxon>Pezizomycotina</taxon>
        <taxon>Eurotiomycetes</taxon>
        <taxon>Eurotiomycetidae</taxon>
        <taxon>Eurotiales</taxon>
        <taxon>Aspergillaceae</taxon>
        <taxon>Penicillium</taxon>
    </lineage>
</organism>
<accession>A0A9W9XMM4</accession>
<evidence type="ECO:0000313" key="3">
    <source>
        <dbReference type="Proteomes" id="UP001148312"/>
    </source>
</evidence>